<evidence type="ECO:0000259" key="16">
    <source>
        <dbReference type="PROSITE" id="PS52035"/>
    </source>
</evidence>
<dbReference type="InterPro" id="IPR003146">
    <property type="entry name" value="M14A_act_pep"/>
</dbReference>
<evidence type="ECO:0000256" key="3">
    <source>
        <dbReference type="ARBA" id="ARBA00005988"/>
    </source>
</evidence>
<evidence type="ECO:0000256" key="9">
    <source>
        <dbReference type="ARBA" id="ARBA00022801"/>
    </source>
</evidence>
<evidence type="ECO:0000256" key="4">
    <source>
        <dbReference type="ARBA" id="ARBA00022525"/>
    </source>
</evidence>
<sequence>MVTGCCCSSTVSYSNYRVYRVLPKNLSQLNALRNLKNQTYEFWIEPSHPNVYADVMIAPSQVPCFERFLTMFNLENNVMIDNLQDLINQEQNYTIARSSEWNWNSYQTLDQINTWLNSLESKYVGTVTRIIGGQSYEKRNIYGVRVSFKPGNRAVFLEGGIHAREWISPATVTYILNELLTSTNPKIRSVAESRDWYIFPIFNPDGYEYTFKKDRMWRKTRKPNLACFGADLNRNWNYHWMEGGSSYNPCSDTFAGRSAFSEIEAKSLSQFITSISSQLDAYISFHSYSQLLLIPFGHQGLEKPPNNDELHRIGRVAVAKLFERYGTNYTVGNIPDVIYVASGGSMDWVAGLHKVKMAYTFELRDEGRYGFVLPPDQIVPTGQETLDALIVMIEELNALQ</sequence>
<keyword evidence="5" id="KW-0121">Carboxypeptidase</keyword>
<dbReference type="CDD" id="cd03860">
    <property type="entry name" value="M14_CP_A-B_like"/>
    <property type="match status" value="1"/>
</dbReference>
<comment type="function">
    <text evidence="13">Involved in the digestion of the blood meal.</text>
</comment>
<evidence type="ECO:0000256" key="5">
    <source>
        <dbReference type="ARBA" id="ARBA00022645"/>
    </source>
</evidence>
<evidence type="ECO:0000256" key="11">
    <source>
        <dbReference type="ARBA" id="ARBA00023049"/>
    </source>
</evidence>
<name>A0AAN7SL69_9COLE</name>
<comment type="similarity">
    <text evidence="3 15">Belongs to the peptidase M14 family.</text>
</comment>
<evidence type="ECO:0000256" key="15">
    <source>
        <dbReference type="PROSITE-ProRule" id="PRU01379"/>
    </source>
</evidence>
<evidence type="ECO:0000313" key="17">
    <source>
        <dbReference type="EMBL" id="KAK4873403.1"/>
    </source>
</evidence>
<dbReference type="SMART" id="SM00631">
    <property type="entry name" value="Zn_pept"/>
    <property type="match status" value="1"/>
</dbReference>
<comment type="cofactor">
    <cofactor evidence="1">
        <name>Zn(2+)</name>
        <dbReference type="ChEBI" id="CHEBI:29105"/>
    </cofactor>
</comment>
<evidence type="ECO:0000256" key="6">
    <source>
        <dbReference type="ARBA" id="ARBA00022670"/>
    </source>
</evidence>
<keyword evidence="12" id="KW-1015">Disulfide bond</keyword>
<dbReference type="GO" id="GO:0005615">
    <property type="term" value="C:extracellular space"/>
    <property type="evidence" value="ECO:0007669"/>
    <property type="project" value="TreeGrafter"/>
</dbReference>
<dbReference type="PANTHER" id="PTHR11705">
    <property type="entry name" value="PROTEASE FAMILY M14 CARBOXYPEPTIDASE A,B"/>
    <property type="match status" value="1"/>
</dbReference>
<evidence type="ECO:0000256" key="10">
    <source>
        <dbReference type="ARBA" id="ARBA00022833"/>
    </source>
</evidence>
<keyword evidence="7" id="KW-0479">Metal-binding</keyword>
<dbReference type="SUPFAM" id="SSF53187">
    <property type="entry name" value="Zn-dependent exopeptidases"/>
    <property type="match status" value="1"/>
</dbReference>
<dbReference type="Pfam" id="PF02244">
    <property type="entry name" value="Propep_M14"/>
    <property type="match status" value="1"/>
</dbReference>
<dbReference type="EMBL" id="JARPUR010000007">
    <property type="protein sequence ID" value="KAK4873403.1"/>
    <property type="molecule type" value="Genomic_DNA"/>
</dbReference>
<feature type="active site" description="Proton donor/acceptor" evidence="15">
    <location>
        <position position="362"/>
    </location>
</feature>
<evidence type="ECO:0000256" key="7">
    <source>
        <dbReference type="ARBA" id="ARBA00022723"/>
    </source>
</evidence>
<evidence type="ECO:0000256" key="12">
    <source>
        <dbReference type="ARBA" id="ARBA00023157"/>
    </source>
</evidence>
<dbReference type="AlphaFoldDB" id="A0AAN7SL69"/>
<dbReference type="Gene3D" id="3.30.70.340">
    <property type="entry name" value="Metallocarboxypeptidase-like"/>
    <property type="match status" value="1"/>
</dbReference>
<evidence type="ECO:0000256" key="14">
    <source>
        <dbReference type="ARBA" id="ARBA00069039"/>
    </source>
</evidence>
<dbReference type="GO" id="GO:0008270">
    <property type="term" value="F:zinc ion binding"/>
    <property type="evidence" value="ECO:0007669"/>
    <property type="project" value="InterPro"/>
</dbReference>
<dbReference type="GO" id="GO:0004181">
    <property type="term" value="F:metallocarboxypeptidase activity"/>
    <property type="evidence" value="ECO:0007669"/>
    <property type="project" value="InterPro"/>
</dbReference>
<evidence type="ECO:0000256" key="8">
    <source>
        <dbReference type="ARBA" id="ARBA00022729"/>
    </source>
</evidence>
<dbReference type="InterPro" id="IPR057247">
    <property type="entry name" value="CARBOXYPEPT_ZN_2"/>
</dbReference>
<keyword evidence="4" id="KW-0964">Secreted</keyword>
<evidence type="ECO:0000313" key="18">
    <source>
        <dbReference type="Proteomes" id="UP001353858"/>
    </source>
</evidence>
<feature type="domain" description="Peptidase M14" evidence="16">
    <location>
        <begin position="105"/>
        <end position="396"/>
    </location>
</feature>
<comment type="subcellular location">
    <subcellularLocation>
        <location evidence="2">Secreted</location>
    </subcellularLocation>
</comment>
<gene>
    <name evidence="17" type="ORF">RN001_015432</name>
</gene>
<dbReference type="Gene3D" id="3.40.630.10">
    <property type="entry name" value="Zn peptidases"/>
    <property type="match status" value="1"/>
</dbReference>
<keyword evidence="18" id="KW-1185">Reference proteome</keyword>
<accession>A0AAN7SL69</accession>
<keyword evidence="6" id="KW-0645">Protease</keyword>
<reference evidence="18" key="1">
    <citation type="submission" date="2023-01" db="EMBL/GenBank/DDBJ databases">
        <title>Key to firefly adult light organ development and bioluminescence: homeobox transcription factors regulate luciferase expression and transportation to peroxisome.</title>
        <authorList>
            <person name="Fu X."/>
        </authorList>
    </citation>
    <scope>NUCLEOTIDE SEQUENCE [LARGE SCALE GENOMIC DNA]</scope>
</reference>
<dbReference type="InterPro" id="IPR036990">
    <property type="entry name" value="M14A-like_propep"/>
</dbReference>
<dbReference type="InterPro" id="IPR000834">
    <property type="entry name" value="Peptidase_M14"/>
</dbReference>
<dbReference type="FunFam" id="3.30.70.340:FF:000002">
    <property type="entry name" value="Carboxypeptidase A"/>
    <property type="match status" value="1"/>
</dbReference>
<dbReference type="Pfam" id="PF00246">
    <property type="entry name" value="Peptidase_M14"/>
    <property type="match status" value="1"/>
</dbReference>
<keyword evidence="8" id="KW-0732">Signal</keyword>
<dbReference type="SUPFAM" id="SSF54897">
    <property type="entry name" value="Protease propeptides/inhibitors"/>
    <property type="match status" value="1"/>
</dbReference>
<dbReference type="PROSITE" id="PS52035">
    <property type="entry name" value="PEPTIDASE_M14"/>
    <property type="match status" value="1"/>
</dbReference>
<keyword evidence="10" id="KW-0862">Zinc</keyword>
<evidence type="ECO:0000256" key="2">
    <source>
        <dbReference type="ARBA" id="ARBA00004613"/>
    </source>
</evidence>
<dbReference type="GO" id="GO:0006508">
    <property type="term" value="P:proteolysis"/>
    <property type="evidence" value="ECO:0007669"/>
    <property type="project" value="UniProtKB-KW"/>
</dbReference>
<dbReference type="PANTHER" id="PTHR11705:SF153">
    <property type="entry name" value="ZINC CARBOXYPEPTIDASE A 1-LIKE PROTEIN"/>
    <property type="match status" value="1"/>
</dbReference>
<evidence type="ECO:0000256" key="1">
    <source>
        <dbReference type="ARBA" id="ARBA00001947"/>
    </source>
</evidence>
<evidence type="ECO:0000256" key="13">
    <source>
        <dbReference type="ARBA" id="ARBA00057299"/>
    </source>
</evidence>
<proteinExistence type="inferred from homology"/>
<keyword evidence="9" id="KW-0378">Hydrolase</keyword>
<comment type="caution">
    <text evidence="17">The sequence shown here is derived from an EMBL/GenBank/DDBJ whole genome shotgun (WGS) entry which is preliminary data.</text>
</comment>
<protein>
    <recommendedName>
        <fullName evidence="14">Zinc carboxypeptidase A 1</fullName>
    </recommendedName>
</protein>
<organism evidence="17 18">
    <name type="scientific">Aquatica leii</name>
    <dbReference type="NCBI Taxonomy" id="1421715"/>
    <lineage>
        <taxon>Eukaryota</taxon>
        <taxon>Metazoa</taxon>
        <taxon>Ecdysozoa</taxon>
        <taxon>Arthropoda</taxon>
        <taxon>Hexapoda</taxon>
        <taxon>Insecta</taxon>
        <taxon>Pterygota</taxon>
        <taxon>Neoptera</taxon>
        <taxon>Endopterygota</taxon>
        <taxon>Coleoptera</taxon>
        <taxon>Polyphaga</taxon>
        <taxon>Elateriformia</taxon>
        <taxon>Elateroidea</taxon>
        <taxon>Lampyridae</taxon>
        <taxon>Luciolinae</taxon>
        <taxon>Aquatica</taxon>
    </lineage>
</organism>
<dbReference type="Proteomes" id="UP001353858">
    <property type="component" value="Unassembled WGS sequence"/>
</dbReference>
<keyword evidence="11" id="KW-0482">Metalloprotease</keyword>
<dbReference type="PRINTS" id="PR00765">
    <property type="entry name" value="CRBOXYPTASEA"/>
</dbReference>
<dbReference type="PROSITE" id="PS00133">
    <property type="entry name" value="CARBOXYPEPT_ZN_2"/>
    <property type="match status" value="1"/>
</dbReference>
<dbReference type="FunFam" id="3.40.630.10:FF:000040">
    <property type="entry name" value="zinc carboxypeptidase"/>
    <property type="match status" value="1"/>
</dbReference>